<dbReference type="PROSITE" id="PS00107">
    <property type="entry name" value="PROTEIN_KINASE_ATP"/>
    <property type="match status" value="1"/>
</dbReference>
<dbReference type="AlphaFoldDB" id="A0DVJ8"/>
<name>A0DVJ8_PARTE</name>
<gene>
    <name evidence="14" type="ORF">GSPATT00020718001</name>
</gene>
<dbReference type="GO" id="GO:0005524">
    <property type="term" value="F:ATP binding"/>
    <property type="evidence" value="ECO:0007669"/>
    <property type="project" value="UniProtKB-UniRule"/>
</dbReference>
<dbReference type="PANTHER" id="PTHR24356:SF1">
    <property type="entry name" value="SERINE_THREONINE-PROTEIN KINASE GREATWALL"/>
    <property type="match status" value="1"/>
</dbReference>
<dbReference type="CDD" id="cd05579">
    <property type="entry name" value="STKc_MAST_like"/>
    <property type="match status" value="1"/>
</dbReference>
<dbReference type="HOGENOM" id="CLU_006793_0_1_1"/>
<dbReference type="Gene3D" id="1.10.510.10">
    <property type="entry name" value="Transferase(Phosphotransferase) domain 1"/>
    <property type="match status" value="2"/>
</dbReference>
<dbReference type="OrthoDB" id="162894at2759"/>
<keyword evidence="15" id="KW-1185">Reference proteome</keyword>
<feature type="compositionally biased region" description="Polar residues" evidence="12">
    <location>
        <begin position="484"/>
        <end position="501"/>
    </location>
</feature>
<sequence length="1034" mass="120147">MNFPDIIRSGILAIKKIAENQEINKICDHLMDTLRLQDYPKYLDRIVLQDVRIEHLQNQCDFLKNLKKINENEQVFNILLKNEEETYRLNKCVQELQQNNENLMKQIYTYERMLNVLNQNQDDQIYHLNKIKVWQGLQTNLGAEYGNRAVENEIIRPRKYTLESFVNEETNQIIREQKEMIAYYQFYYQMIIEVKRNEDLLVICRICEKKLDAHLITNHLTNCQQVYETKMLLQELNCQIHQLAEQAQNKFRTTNTKYQIHKAKQTRQNLYENGKRQSVSLNQLQLDGSISDGTGSKTNKASHQNTGKSRFALIGAQNKVKMHAESDQIVEMQNKDQSIQNGLFDQNHEINVNQIKGKQRANQQYIHSPQREILQGSSPSSNGFDSPASFDDNVDILKDLRQQLNCLKIIINYTEETIKINSGTQSIQFDLQTQVNLMNTRDFQDRELQDIVKLALKLIEERVQFTQKISRLQKLISEEDKQDNINSPLGLKQNTEGFSSRSPKRSPILQNCEKLKWLNKQNNNTIQESSFKKSSSEFGDEENNSQSDESVEIKRLNRNSSEESLEMDNSSQKSKNNIISFKALNLDDQVEEKDFENAEEKDKGYYSDGDIKVMKIAKNKQLLNVTLQDFEFISVLGVGGFGAVWLVSKKKTKDYYAMKVIDCRNKNMSEIQNLRAEKNVFEILEGDFVVKAFYSFIQDQCLLFLLEYMMGGDFSQVLFQYGRLSEQVAKFYLAELLLAIESLHKKGIIHRDLKPQNILLDSQGHIKLADFGLSEIALVQKIKDGKDGINLSIDPEALPQNVSKRQIKIKCNLEFHMQNYPSKNSVQDKSSSGKRQNRIIGTPDYIPPEVIIGQSISNFSIDWWAFGVIMYEFLVGIPPFNDKSIPKVFENITMRAIEWPEIGDGEDMISNNAYNLINKLLEPNYHIRLGHQGIDEIKQDPFFKDIDWVNIRNVEAPMIPIRDLEHLEEEQCNILQKQNEENKMKDRLQSVQYSHDGKFDEVANLTRFDLLAKLSEQDARNVIKKQSNQKFHGK</sequence>
<dbReference type="InParanoid" id="A0DVJ8"/>
<evidence type="ECO:0000256" key="7">
    <source>
        <dbReference type="ARBA" id="ARBA00022840"/>
    </source>
</evidence>
<feature type="coiled-coil region" evidence="11">
    <location>
        <begin position="53"/>
        <end position="120"/>
    </location>
</feature>
<protein>
    <recommendedName>
        <fullName evidence="2">non-specific serine/threonine protein kinase</fullName>
        <ecNumber evidence="2">2.7.11.1</ecNumber>
    </recommendedName>
</protein>
<dbReference type="GO" id="GO:0004674">
    <property type="term" value="F:protein serine/threonine kinase activity"/>
    <property type="evidence" value="ECO:0000318"/>
    <property type="project" value="GO_Central"/>
</dbReference>
<dbReference type="Gene3D" id="3.30.200.20">
    <property type="entry name" value="Phosphorylase Kinase, domain 1"/>
    <property type="match status" value="1"/>
</dbReference>
<dbReference type="eggNOG" id="KOG0606">
    <property type="taxonomic scope" value="Eukaryota"/>
</dbReference>
<evidence type="ECO:0000256" key="12">
    <source>
        <dbReference type="SAM" id="MobiDB-lite"/>
    </source>
</evidence>
<keyword evidence="4" id="KW-0808">Transferase</keyword>
<feature type="region of interest" description="Disordered" evidence="12">
    <location>
        <begin position="527"/>
        <end position="573"/>
    </location>
</feature>
<dbReference type="GO" id="GO:0035556">
    <property type="term" value="P:intracellular signal transduction"/>
    <property type="evidence" value="ECO:0000318"/>
    <property type="project" value="GO_Central"/>
</dbReference>
<keyword evidence="5 10" id="KW-0547">Nucleotide-binding</keyword>
<dbReference type="SMART" id="SM00220">
    <property type="entry name" value="S_TKc"/>
    <property type="match status" value="1"/>
</dbReference>
<dbReference type="EMBL" id="CT868607">
    <property type="protein sequence ID" value="CAK87065.1"/>
    <property type="molecule type" value="Genomic_DNA"/>
</dbReference>
<evidence type="ECO:0000256" key="2">
    <source>
        <dbReference type="ARBA" id="ARBA00012513"/>
    </source>
</evidence>
<organism evidence="14 15">
    <name type="scientific">Paramecium tetraurelia</name>
    <dbReference type="NCBI Taxonomy" id="5888"/>
    <lineage>
        <taxon>Eukaryota</taxon>
        <taxon>Sar</taxon>
        <taxon>Alveolata</taxon>
        <taxon>Ciliophora</taxon>
        <taxon>Intramacronucleata</taxon>
        <taxon>Oligohymenophorea</taxon>
        <taxon>Peniculida</taxon>
        <taxon>Parameciidae</taxon>
        <taxon>Paramecium</taxon>
    </lineage>
</organism>
<dbReference type="PROSITE" id="PS00108">
    <property type="entry name" value="PROTEIN_KINASE_ST"/>
    <property type="match status" value="1"/>
</dbReference>
<dbReference type="InterPro" id="IPR017441">
    <property type="entry name" value="Protein_kinase_ATP_BS"/>
</dbReference>
<evidence type="ECO:0000256" key="5">
    <source>
        <dbReference type="ARBA" id="ARBA00022741"/>
    </source>
</evidence>
<dbReference type="RefSeq" id="XP_001454462.1">
    <property type="nucleotide sequence ID" value="XM_001454425.2"/>
</dbReference>
<evidence type="ECO:0000259" key="13">
    <source>
        <dbReference type="PROSITE" id="PS50011"/>
    </source>
</evidence>
<evidence type="ECO:0000256" key="11">
    <source>
        <dbReference type="SAM" id="Coils"/>
    </source>
</evidence>
<evidence type="ECO:0000256" key="1">
    <source>
        <dbReference type="ARBA" id="ARBA00009903"/>
    </source>
</evidence>
<feature type="region of interest" description="Disordered" evidence="12">
    <location>
        <begin position="484"/>
        <end position="506"/>
    </location>
</feature>
<dbReference type="FunFam" id="3.30.200.20:FF:000633">
    <property type="entry name" value="Protein kinase, putative"/>
    <property type="match status" value="1"/>
</dbReference>
<comment type="similarity">
    <text evidence="1">Belongs to the protein kinase superfamily. AGC Ser/Thr protein kinase family.</text>
</comment>
<dbReference type="STRING" id="5888.A0DVJ8"/>
<comment type="catalytic activity">
    <reaction evidence="9">
        <text>L-seryl-[protein] + ATP = O-phospho-L-seryl-[protein] + ADP + H(+)</text>
        <dbReference type="Rhea" id="RHEA:17989"/>
        <dbReference type="Rhea" id="RHEA-COMP:9863"/>
        <dbReference type="Rhea" id="RHEA-COMP:11604"/>
        <dbReference type="ChEBI" id="CHEBI:15378"/>
        <dbReference type="ChEBI" id="CHEBI:29999"/>
        <dbReference type="ChEBI" id="CHEBI:30616"/>
        <dbReference type="ChEBI" id="CHEBI:83421"/>
        <dbReference type="ChEBI" id="CHEBI:456216"/>
        <dbReference type="EC" id="2.7.11.1"/>
    </reaction>
</comment>
<dbReference type="PROSITE" id="PS50011">
    <property type="entry name" value="PROTEIN_KINASE_DOM"/>
    <property type="match status" value="1"/>
</dbReference>
<dbReference type="InterPro" id="IPR011009">
    <property type="entry name" value="Kinase-like_dom_sf"/>
</dbReference>
<dbReference type="InterPro" id="IPR050236">
    <property type="entry name" value="Ser_Thr_kinase_AGC"/>
</dbReference>
<keyword evidence="6" id="KW-0418">Kinase</keyword>
<dbReference type="GeneID" id="5040247"/>
<dbReference type="PANTHER" id="PTHR24356">
    <property type="entry name" value="SERINE/THREONINE-PROTEIN KINASE"/>
    <property type="match status" value="1"/>
</dbReference>
<dbReference type="KEGG" id="ptm:GSPATT00020718001"/>
<dbReference type="InterPro" id="IPR000719">
    <property type="entry name" value="Prot_kinase_dom"/>
</dbReference>
<dbReference type="InterPro" id="IPR008271">
    <property type="entry name" value="Ser/Thr_kinase_AS"/>
</dbReference>
<feature type="domain" description="Protein kinase" evidence="13">
    <location>
        <begin position="630"/>
        <end position="943"/>
    </location>
</feature>
<keyword evidence="7 10" id="KW-0067">ATP-binding</keyword>
<evidence type="ECO:0000256" key="3">
    <source>
        <dbReference type="ARBA" id="ARBA00022527"/>
    </source>
</evidence>
<keyword evidence="3" id="KW-0723">Serine/threonine-protein kinase</keyword>
<dbReference type="FunFam" id="1.10.510.10:FF:000340">
    <property type="entry name" value="Serine threonine protein kinase"/>
    <property type="match status" value="1"/>
</dbReference>
<proteinExistence type="inferred from homology"/>
<dbReference type="FunFam" id="1.10.510.10:FF:000604">
    <property type="entry name" value="AGC protein kinase"/>
    <property type="match status" value="1"/>
</dbReference>
<dbReference type="SUPFAM" id="SSF56112">
    <property type="entry name" value="Protein kinase-like (PK-like)"/>
    <property type="match status" value="1"/>
</dbReference>
<evidence type="ECO:0000256" key="4">
    <source>
        <dbReference type="ARBA" id="ARBA00022679"/>
    </source>
</evidence>
<evidence type="ECO:0000256" key="9">
    <source>
        <dbReference type="ARBA" id="ARBA00048679"/>
    </source>
</evidence>
<accession>A0DVJ8</accession>
<evidence type="ECO:0000313" key="14">
    <source>
        <dbReference type="EMBL" id="CAK87065.1"/>
    </source>
</evidence>
<evidence type="ECO:0000256" key="8">
    <source>
        <dbReference type="ARBA" id="ARBA00047899"/>
    </source>
</evidence>
<evidence type="ECO:0000256" key="6">
    <source>
        <dbReference type="ARBA" id="ARBA00022777"/>
    </source>
</evidence>
<keyword evidence="11" id="KW-0175">Coiled coil</keyword>
<comment type="catalytic activity">
    <reaction evidence="8">
        <text>L-threonyl-[protein] + ATP = O-phospho-L-threonyl-[protein] + ADP + H(+)</text>
        <dbReference type="Rhea" id="RHEA:46608"/>
        <dbReference type="Rhea" id="RHEA-COMP:11060"/>
        <dbReference type="Rhea" id="RHEA-COMP:11605"/>
        <dbReference type="ChEBI" id="CHEBI:15378"/>
        <dbReference type="ChEBI" id="CHEBI:30013"/>
        <dbReference type="ChEBI" id="CHEBI:30616"/>
        <dbReference type="ChEBI" id="CHEBI:61977"/>
        <dbReference type="ChEBI" id="CHEBI:456216"/>
        <dbReference type="EC" id="2.7.11.1"/>
    </reaction>
</comment>
<dbReference type="EC" id="2.7.11.1" evidence="2"/>
<dbReference type="Pfam" id="PF00069">
    <property type="entry name" value="Pkinase"/>
    <property type="match status" value="2"/>
</dbReference>
<evidence type="ECO:0000256" key="10">
    <source>
        <dbReference type="PROSITE-ProRule" id="PRU10141"/>
    </source>
</evidence>
<evidence type="ECO:0000313" key="15">
    <source>
        <dbReference type="Proteomes" id="UP000000600"/>
    </source>
</evidence>
<dbReference type="OMA" id="YHIRLGH"/>
<feature type="binding site" evidence="10">
    <location>
        <position position="659"/>
    </location>
    <ligand>
        <name>ATP</name>
        <dbReference type="ChEBI" id="CHEBI:30616"/>
    </ligand>
</feature>
<dbReference type="Proteomes" id="UP000000600">
    <property type="component" value="Unassembled WGS sequence"/>
</dbReference>
<reference evidence="14 15" key="1">
    <citation type="journal article" date="2006" name="Nature">
        <title>Global trends of whole-genome duplications revealed by the ciliate Paramecium tetraurelia.</title>
        <authorList>
            <consortium name="Genoscope"/>
            <person name="Aury J.-M."/>
            <person name="Jaillon O."/>
            <person name="Duret L."/>
            <person name="Noel B."/>
            <person name="Jubin C."/>
            <person name="Porcel B.M."/>
            <person name="Segurens B."/>
            <person name="Daubin V."/>
            <person name="Anthouard V."/>
            <person name="Aiach N."/>
            <person name="Arnaiz O."/>
            <person name="Billaut A."/>
            <person name="Beisson J."/>
            <person name="Blanc I."/>
            <person name="Bouhouche K."/>
            <person name="Camara F."/>
            <person name="Duharcourt S."/>
            <person name="Guigo R."/>
            <person name="Gogendeau D."/>
            <person name="Katinka M."/>
            <person name="Keller A.-M."/>
            <person name="Kissmehl R."/>
            <person name="Klotz C."/>
            <person name="Koll F."/>
            <person name="Le Moue A."/>
            <person name="Lepere C."/>
            <person name="Malinsky S."/>
            <person name="Nowacki M."/>
            <person name="Nowak J.K."/>
            <person name="Plattner H."/>
            <person name="Poulain J."/>
            <person name="Ruiz F."/>
            <person name="Serrano V."/>
            <person name="Zagulski M."/>
            <person name="Dessen P."/>
            <person name="Betermier M."/>
            <person name="Weissenbach J."/>
            <person name="Scarpelli C."/>
            <person name="Schachter V."/>
            <person name="Sperling L."/>
            <person name="Meyer E."/>
            <person name="Cohen J."/>
            <person name="Wincker P."/>
        </authorList>
    </citation>
    <scope>NUCLEOTIDE SEQUENCE [LARGE SCALE GENOMIC DNA]</scope>
    <source>
        <strain evidence="14 15">Stock d4-2</strain>
    </source>
</reference>